<evidence type="ECO:0000313" key="1">
    <source>
        <dbReference type="EMBL" id="KAH8979303.1"/>
    </source>
</evidence>
<gene>
    <name evidence="1" type="ORF">EDB92DRAFT_2107622</name>
</gene>
<organism evidence="1 2">
    <name type="scientific">Lactarius akahatsu</name>
    <dbReference type="NCBI Taxonomy" id="416441"/>
    <lineage>
        <taxon>Eukaryota</taxon>
        <taxon>Fungi</taxon>
        <taxon>Dikarya</taxon>
        <taxon>Basidiomycota</taxon>
        <taxon>Agaricomycotina</taxon>
        <taxon>Agaricomycetes</taxon>
        <taxon>Russulales</taxon>
        <taxon>Russulaceae</taxon>
        <taxon>Lactarius</taxon>
    </lineage>
</organism>
<keyword evidence="2" id="KW-1185">Reference proteome</keyword>
<protein>
    <submittedName>
        <fullName evidence="1">Uncharacterized protein</fullName>
    </submittedName>
</protein>
<dbReference type="EMBL" id="JAKELL010000177">
    <property type="protein sequence ID" value="KAH8979303.1"/>
    <property type="molecule type" value="Genomic_DNA"/>
</dbReference>
<name>A0AAD4Q2T6_9AGAM</name>
<comment type="caution">
    <text evidence="1">The sequence shown here is derived from an EMBL/GenBank/DDBJ whole genome shotgun (WGS) entry which is preliminary data.</text>
</comment>
<proteinExistence type="predicted"/>
<dbReference type="AlphaFoldDB" id="A0AAD4Q2T6"/>
<dbReference type="InterPro" id="IPR041078">
    <property type="entry name" value="Plavaka"/>
</dbReference>
<dbReference type="Proteomes" id="UP001201163">
    <property type="component" value="Unassembled WGS sequence"/>
</dbReference>
<sequence>MSEQALSSASQVLEARFPIIVYVTNQDLSQLPTSESHGNPWLPFGDRLAYEWARYHYVKLQSSAADIQQGLDLWRATVMMYQADHDSCDGVPWKSAAEMYGTIDAIPVGGVGWTTYRLSYSGPQPTGTLPQWMQETYELNVRDVLSVFEEQLASKEFDGEFEYMPYEEYNEKGSRVYSNLMSGIWAFREALQDTISQDKKTHGAMFVPIIAGSDKTTVSVATGHQEYHPVYASLGNITNTARRGHGNGVVPIAFLPIPKRVDPFQASKRQRKKTAFQMFCRQLYHSCLELVFAPLKPYMMEPKVMKCPDGHFCRTIFGLGPYIADYPEQVYLSGVVSTWCPKCDALPTDLDGSGSHHRSHIKTDLLIKTFNPSVLWDDFGLRHNIVPFTYSFPRADIHELLAPDLLHQLIKGVFKDHLVEWVLEYLHLEHGETVALDIIEDIDRRISAVPPFPGLRRFPDGRDYQQWTGDDSKALMKVFLAAIAGYVPSVMVRCIAAFMDACYIARRNAIDSPSLEHFQDCVETFHQLRTIFIEVGVRISLSLPRQHALKHFYRAIHLFGSPNGLCSSITESKHIRAVKEPWRRSNRYHALTQMLKTILRTDRMTALHRHLEDSGALRGPGPPGFPSGLGNNVPIDLEDLEDDDEAVVPGKSENTSDFDVQLAFRTQHGYPSRLYPLAMYIQQPKFPLVFAQFLYKFSHPDELVAPSTIDECPAFEGAIKVHHSAIATFYAPSDLSGSGGLRRERIRSTPHFFGHPRRDTVFVVVDDSQVGMEALEIGRVLLFFSFEYRRKNFSCALINWFVHTDERDPDTGMWVVKQELDRRGQPTLEVIHVDSIARAAHLLPIYGDSRVPENFHYHCALDSYRTFFVNHYVDHHAHEFIGRD</sequence>
<accession>A0AAD4Q2T6</accession>
<reference evidence="1" key="1">
    <citation type="submission" date="2022-01" db="EMBL/GenBank/DDBJ databases">
        <title>Comparative genomics reveals a dynamic genome evolution in the ectomycorrhizal milk-cap (Lactarius) mushrooms.</title>
        <authorList>
            <consortium name="DOE Joint Genome Institute"/>
            <person name="Lebreton A."/>
            <person name="Tang N."/>
            <person name="Kuo A."/>
            <person name="LaButti K."/>
            <person name="Drula E."/>
            <person name="Barry K."/>
            <person name="Clum A."/>
            <person name="Lipzen A."/>
            <person name="Mousain D."/>
            <person name="Ng V."/>
            <person name="Wang R."/>
            <person name="Wang X."/>
            <person name="Dai Y."/>
            <person name="Henrissat B."/>
            <person name="Grigoriev I.V."/>
            <person name="Guerin-Laguette A."/>
            <person name="Yu F."/>
            <person name="Martin F.M."/>
        </authorList>
    </citation>
    <scope>NUCLEOTIDE SEQUENCE</scope>
    <source>
        <strain evidence="1">QP</strain>
    </source>
</reference>
<evidence type="ECO:0000313" key="2">
    <source>
        <dbReference type="Proteomes" id="UP001201163"/>
    </source>
</evidence>
<dbReference type="Pfam" id="PF18759">
    <property type="entry name" value="Plavaka"/>
    <property type="match status" value="1"/>
</dbReference>